<evidence type="ECO:0000256" key="4">
    <source>
        <dbReference type="ARBA" id="ARBA00046271"/>
    </source>
</evidence>
<evidence type="ECO:0000256" key="1">
    <source>
        <dbReference type="ARBA" id="ARBA00022593"/>
    </source>
</evidence>
<dbReference type="STRING" id="1344418.A0A1D2VQS0"/>
<evidence type="ECO:0008006" key="9">
    <source>
        <dbReference type="Google" id="ProtNLM"/>
    </source>
</evidence>
<dbReference type="OrthoDB" id="411017at2759"/>
<keyword evidence="8" id="KW-1185">Reference proteome</keyword>
<dbReference type="RefSeq" id="XP_020050261.1">
    <property type="nucleotide sequence ID" value="XM_020188514.1"/>
</dbReference>
<dbReference type="AlphaFoldDB" id="A0A1D2VQS0"/>
<reference evidence="8" key="1">
    <citation type="submission" date="2016-05" db="EMBL/GenBank/DDBJ databases">
        <title>Comparative genomics of biotechnologically important yeasts.</title>
        <authorList>
            <consortium name="DOE Joint Genome Institute"/>
            <person name="Riley R."/>
            <person name="Haridas S."/>
            <person name="Wolfe K.H."/>
            <person name="Lopes M.R."/>
            <person name="Hittinger C.T."/>
            <person name="Goker M."/>
            <person name="Salamov A."/>
            <person name="Wisecaver J."/>
            <person name="Long T.M."/>
            <person name="Aerts A.L."/>
            <person name="Barry K."/>
            <person name="Choi C."/>
            <person name="Clum A."/>
            <person name="Coughlan A.Y."/>
            <person name="Deshpande S."/>
            <person name="Douglass A.P."/>
            <person name="Hanson S.J."/>
            <person name="Klenk H.-P."/>
            <person name="Labutti K."/>
            <person name="Lapidus A."/>
            <person name="Lindquist E."/>
            <person name="Lipzen A."/>
            <person name="Meier-Kolthoff J.P."/>
            <person name="Ohm R.A."/>
            <person name="Otillar R.P."/>
            <person name="Pangilinan J."/>
            <person name="Peng Y."/>
            <person name="Rokas A."/>
            <person name="Rosa C.A."/>
            <person name="Scheuner C."/>
            <person name="Sibirny A.A."/>
            <person name="Slot J.C."/>
            <person name="Stielow J.B."/>
            <person name="Sun H."/>
            <person name="Kurtzman C.P."/>
            <person name="Blackwell M."/>
            <person name="Grigoriev I.V."/>
            <person name="Jeffries T.W."/>
        </authorList>
    </citation>
    <scope>NUCLEOTIDE SEQUENCE [LARGE SCALE GENOMIC DNA]</scope>
    <source>
        <strain evidence="8">DSM 1968</strain>
    </source>
</reference>
<keyword evidence="6" id="KW-1133">Transmembrane helix</keyword>
<dbReference type="InParanoid" id="A0A1D2VQS0"/>
<sequence>MSNNIANHTDNADFESQVLISLPIDSKQDKTDNTNSSKIDSDSINKNNLNITTTELPNSLPSSIPNSRRSSTSLTNKIDTKSIVSAATNNKNSIMISYNHAPSNSSSFSLSSSSSTEDVNSLHKNVINQKDTNFDFPQTNKKKLNSIQKKLVIPFHRIILAMLDQVSGKNHIAKVIQFTIRLLLMYSDHIIKKYSNNNIKLKNSLFLRTNLLLSTQIFYRLKDAPPFISLYRQFLRVGKTPFRFLDFYNYFSSNTLKNPNAKNINNNNFPNFLFSDKFLSLSIGTYYGIFDEISLFFKLGILKDKKLKKRVSYHESFSWYLDILFTLKNQLRDYSILQNKKQHLSIEKKIKLRTLYHSRDLVSSTSISSNLTNSFSFSSPSLHNNRNPRRSTSIDNLKHIDEKLVQLDYEIKMMKLSLLKTLCDFYFDSVDLFNLKFNPFFYTISGFGAGFLSALKVYIETKRDLENK</sequence>
<feature type="compositionally biased region" description="Polar residues" evidence="5">
    <location>
        <begin position="33"/>
        <end position="55"/>
    </location>
</feature>
<dbReference type="GO" id="GO:0016559">
    <property type="term" value="P:peroxisome fission"/>
    <property type="evidence" value="ECO:0007669"/>
    <property type="project" value="InterPro"/>
</dbReference>
<evidence type="ECO:0000256" key="6">
    <source>
        <dbReference type="SAM" id="Phobius"/>
    </source>
</evidence>
<organism evidence="7 8">
    <name type="scientific">Ascoidea rubescens DSM 1968</name>
    <dbReference type="NCBI Taxonomy" id="1344418"/>
    <lineage>
        <taxon>Eukaryota</taxon>
        <taxon>Fungi</taxon>
        <taxon>Dikarya</taxon>
        <taxon>Ascomycota</taxon>
        <taxon>Saccharomycotina</taxon>
        <taxon>Saccharomycetes</taxon>
        <taxon>Ascoideaceae</taxon>
        <taxon>Ascoidea</taxon>
    </lineage>
</organism>
<keyword evidence="1" id="KW-0962">Peroxisome biogenesis</keyword>
<comment type="subcellular location">
    <subcellularLocation>
        <location evidence="4">Peroxisome membrane</location>
    </subcellularLocation>
</comment>
<keyword evidence="6" id="KW-0812">Transmembrane</keyword>
<dbReference type="GeneID" id="30962150"/>
<dbReference type="FunCoup" id="A0A1D2VQS0">
    <property type="interactions" value="30"/>
</dbReference>
<gene>
    <name evidence="7" type="ORF">ASCRUDRAFT_100646</name>
</gene>
<dbReference type="PANTHER" id="PTHR12652">
    <property type="entry name" value="PEROXISOMAL BIOGENESIS FACTOR 11"/>
    <property type="match status" value="1"/>
</dbReference>
<dbReference type="Pfam" id="PF05648">
    <property type="entry name" value="PEX11"/>
    <property type="match status" value="1"/>
</dbReference>
<evidence type="ECO:0000313" key="8">
    <source>
        <dbReference type="Proteomes" id="UP000095038"/>
    </source>
</evidence>
<keyword evidence="2 6" id="KW-0472">Membrane</keyword>
<evidence type="ECO:0000256" key="3">
    <source>
        <dbReference type="ARBA" id="ARBA00023140"/>
    </source>
</evidence>
<keyword evidence="3" id="KW-0576">Peroxisome</keyword>
<dbReference type="Proteomes" id="UP000095038">
    <property type="component" value="Unassembled WGS sequence"/>
</dbReference>
<name>A0A1D2VQS0_9ASCO</name>
<accession>A0A1D2VQS0</accession>
<feature type="compositionally biased region" description="Low complexity" evidence="5">
    <location>
        <begin position="56"/>
        <end position="74"/>
    </location>
</feature>
<evidence type="ECO:0000256" key="2">
    <source>
        <dbReference type="ARBA" id="ARBA00023136"/>
    </source>
</evidence>
<dbReference type="InterPro" id="IPR008733">
    <property type="entry name" value="PEX11"/>
</dbReference>
<dbReference type="GO" id="GO:0005778">
    <property type="term" value="C:peroxisomal membrane"/>
    <property type="evidence" value="ECO:0007669"/>
    <property type="project" value="UniProtKB-SubCell"/>
</dbReference>
<dbReference type="EMBL" id="KV454475">
    <property type="protein sequence ID" value="ODV63954.1"/>
    <property type="molecule type" value="Genomic_DNA"/>
</dbReference>
<evidence type="ECO:0000313" key="7">
    <source>
        <dbReference type="EMBL" id="ODV63954.1"/>
    </source>
</evidence>
<proteinExistence type="predicted"/>
<feature type="transmembrane region" description="Helical" evidence="6">
    <location>
        <begin position="440"/>
        <end position="459"/>
    </location>
</feature>
<evidence type="ECO:0000256" key="5">
    <source>
        <dbReference type="SAM" id="MobiDB-lite"/>
    </source>
</evidence>
<dbReference type="PANTHER" id="PTHR12652:SF50">
    <property type="entry name" value="PEROXIN 11"/>
    <property type="match status" value="1"/>
</dbReference>
<feature type="region of interest" description="Disordered" evidence="5">
    <location>
        <begin position="25"/>
        <end position="76"/>
    </location>
</feature>
<protein>
    <recommendedName>
        <fullName evidence="9">Peroxisomal biogenesis factor 11</fullName>
    </recommendedName>
</protein>